<accession>A0A813HTH4</accession>
<feature type="region of interest" description="Disordered" evidence="1">
    <location>
        <begin position="1"/>
        <end position="61"/>
    </location>
</feature>
<feature type="compositionally biased region" description="Low complexity" evidence="1">
    <location>
        <begin position="19"/>
        <end position="30"/>
    </location>
</feature>
<name>A0A813HTH4_POLGL</name>
<feature type="compositionally biased region" description="Polar residues" evidence="1">
    <location>
        <begin position="31"/>
        <end position="52"/>
    </location>
</feature>
<evidence type="ECO:0000313" key="3">
    <source>
        <dbReference type="Proteomes" id="UP000654075"/>
    </source>
</evidence>
<feature type="region of interest" description="Disordered" evidence="1">
    <location>
        <begin position="160"/>
        <end position="229"/>
    </location>
</feature>
<reference evidence="2" key="1">
    <citation type="submission" date="2021-02" db="EMBL/GenBank/DDBJ databases">
        <authorList>
            <person name="Dougan E. K."/>
            <person name="Rhodes N."/>
            <person name="Thang M."/>
            <person name="Chan C."/>
        </authorList>
    </citation>
    <scope>NUCLEOTIDE SEQUENCE</scope>
</reference>
<dbReference type="Proteomes" id="UP000654075">
    <property type="component" value="Unassembled WGS sequence"/>
</dbReference>
<proteinExistence type="predicted"/>
<feature type="compositionally biased region" description="Polar residues" evidence="1">
    <location>
        <begin position="178"/>
        <end position="187"/>
    </location>
</feature>
<comment type="caution">
    <text evidence="2">The sequence shown here is derived from an EMBL/GenBank/DDBJ whole genome shotgun (WGS) entry which is preliminary data.</text>
</comment>
<evidence type="ECO:0000313" key="2">
    <source>
        <dbReference type="EMBL" id="CAE8640815.1"/>
    </source>
</evidence>
<dbReference type="EMBL" id="CAJNNV010032710">
    <property type="protein sequence ID" value="CAE8640815.1"/>
    <property type="molecule type" value="Genomic_DNA"/>
</dbReference>
<protein>
    <submittedName>
        <fullName evidence="2">Uncharacterized protein</fullName>
    </submittedName>
</protein>
<keyword evidence="3" id="KW-1185">Reference proteome</keyword>
<feature type="compositionally biased region" description="Polar residues" evidence="1">
    <location>
        <begin position="1"/>
        <end position="18"/>
    </location>
</feature>
<dbReference type="AlphaFoldDB" id="A0A813HTH4"/>
<organism evidence="2 3">
    <name type="scientific">Polarella glacialis</name>
    <name type="common">Dinoflagellate</name>
    <dbReference type="NCBI Taxonomy" id="89957"/>
    <lineage>
        <taxon>Eukaryota</taxon>
        <taxon>Sar</taxon>
        <taxon>Alveolata</taxon>
        <taxon>Dinophyceae</taxon>
        <taxon>Suessiales</taxon>
        <taxon>Suessiaceae</taxon>
        <taxon>Polarella</taxon>
    </lineage>
</organism>
<feature type="compositionally biased region" description="Basic residues" evidence="1">
    <location>
        <begin position="215"/>
        <end position="229"/>
    </location>
</feature>
<gene>
    <name evidence="2" type="ORF">PGLA1383_LOCUS55576</name>
</gene>
<evidence type="ECO:0000256" key="1">
    <source>
        <dbReference type="SAM" id="MobiDB-lite"/>
    </source>
</evidence>
<sequence>MSPTTSLGAWSSDMQVDQSPTYSPSASSPSFQAAWTQPAVQLPSWRQQQPTPERQPLGPVDMQAPLAAGHFAPQWAGDATAPPQTRGVTLGQWTGTDVQNMVLPAHPALALPINIRRMTASQLEGCGKAASSFPFALAGLPTPARNAGTPLANTQRFRPLAQQPAGNSPVTPSPAGGRTTSSSNLPNFPSPGPLGSPIGGAGGATVAPSRFVPAHAHRPSGGKQSVRRL</sequence>